<gene>
    <name evidence="1" type="ORF">ACFQFQ_14630</name>
</gene>
<evidence type="ECO:0000313" key="1">
    <source>
        <dbReference type="EMBL" id="MFC6760449.1"/>
    </source>
</evidence>
<dbReference type="EMBL" id="JBHSWG010000001">
    <property type="protein sequence ID" value="MFC6760449.1"/>
    <property type="molecule type" value="Genomic_DNA"/>
</dbReference>
<protein>
    <submittedName>
        <fullName evidence="1">Uncharacterized protein</fullName>
    </submittedName>
</protein>
<keyword evidence="2" id="KW-1185">Reference proteome</keyword>
<organism evidence="1 2">
    <name type="scientific">Sulfitobacter porphyrae</name>
    <dbReference type="NCBI Taxonomy" id="1246864"/>
    <lineage>
        <taxon>Bacteria</taxon>
        <taxon>Pseudomonadati</taxon>
        <taxon>Pseudomonadota</taxon>
        <taxon>Alphaproteobacteria</taxon>
        <taxon>Rhodobacterales</taxon>
        <taxon>Roseobacteraceae</taxon>
        <taxon>Sulfitobacter</taxon>
    </lineage>
</organism>
<accession>A0ABW2B4D6</accession>
<comment type="caution">
    <text evidence="1">The sequence shown here is derived from an EMBL/GenBank/DDBJ whole genome shotgun (WGS) entry which is preliminary data.</text>
</comment>
<sequence>MTIYSTIADWRTYATARGNSAPADATDTLATQALQRASDYIRTRYVLPLVLSGTADNVIEATHIAAGYELTTPGFWSKTFTPAQQKVLTGVGNIRWSVSGNATMEKGYNGQVPVSPAIDALFGGTSNSGLFLGVIG</sequence>
<dbReference type="Proteomes" id="UP001596353">
    <property type="component" value="Unassembled WGS sequence"/>
</dbReference>
<proteinExistence type="predicted"/>
<evidence type="ECO:0000313" key="2">
    <source>
        <dbReference type="Proteomes" id="UP001596353"/>
    </source>
</evidence>
<name>A0ABW2B4D6_9RHOB</name>
<reference evidence="2" key="1">
    <citation type="journal article" date="2019" name="Int. J. Syst. Evol. Microbiol.">
        <title>The Global Catalogue of Microorganisms (GCM) 10K type strain sequencing project: providing services to taxonomists for standard genome sequencing and annotation.</title>
        <authorList>
            <consortium name="The Broad Institute Genomics Platform"/>
            <consortium name="The Broad Institute Genome Sequencing Center for Infectious Disease"/>
            <person name="Wu L."/>
            <person name="Ma J."/>
        </authorList>
    </citation>
    <scope>NUCLEOTIDE SEQUENCE [LARGE SCALE GENOMIC DNA]</scope>
    <source>
        <strain evidence="2">CCUG 66188</strain>
    </source>
</reference>